<accession>A0A1G7X600</accession>
<proteinExistence type="predicted"/>
<dbReference type="GO" id="GO:0006508">
    <property type="term" value="P:proteolysis"/>
    <property type="evidence" value="ECO:0007669"/>
    <property type="project" value="InterPro"/>
</dbReference>
<gene>
    <name evidence="3" type="ORF">SAMN05421505_10851</name>
</gene>
<dbReference type="Pfam" id="PF00326">
    <property type="entry name" value="Peptidase_S9"/>
    <property type="match status" value="1"/>
</dbReference>
<evidence type="ECO:0000313" key="4">
    <source>
        <dbReference type="Proteomes" id="UP000198923"/>
    </source>
</evidence>
<keyword evidence="4" id="KW-1185">Reference proteome</keyword>
<feature type="domain" description="Peptidase S9 prolyl oligopeptidase catalytic" evidence="2">
    <location>
        <begin position="28"/>
        <end position="109"/>
    </location>
</feature>
<evidence type="ECO:0000259" key="2">
    <source>
        <dbReference type="Pfam" id="PF00326"/>
    </source>
</evidence>
<evidence type="ECO:0000313" key="3">
    <source>
        <dbReference type="EMBL" id="SDG79567.1"/>
    </source>
</evidence>
<protein>
    <submittedName>
        <fullName evidence="3">Prolyl oligopeptidase family protein</fullName>
    </submittedName>
</protein>
<dbReference type="SUPFAM" id="SSF53474">
    <property type="entry name" value="alpha/beta-Hydrolases"/>
    <property type="match status" value="1"/>
</dbReference>
<reference evidence="3 4" key="1">
    <citation type="submission" date="2016-10" db="EMBL/GenBank/DDBJ databases">
        <authorList>
            <person name="de Groot N.N."/>
        </authorList>
    </citation>
    <scope>NUCLEOTIDE SEQUENCE [LARGE SCALE GENOMIC DNA]</scope>
    <source>
        <strain evidence="3 4">CPCC 201354</strain>
    </source>
</reference>
<name>A0A1G7X600_9ACTN</name>
<dbReference type="InterPro" id="IPR001375">
    <property type="entry name" value="Peptidase_S9_cat"/>
</dbReference>
<dbReference type="GO" id="GO:0004252">
    <property type="term" value="F:serine-type endopeptidase activity"/>
    <property type="evidence" value="ECO:0007669"/>
    <property type="project" value="TreeGrafter"/>
</dbReference>
<dbReference type="STRING" id="504805.SAMN05421505_10851"/>
<sequence>MVTDLVSMSGTSDAGLFLKKYECVDDIAAQSPMTFVERVTTPTLILQGQDDDRCPMGQAEQWFTALRERRVPVRLVRYPGGSHLFIVNGRPSHRRDYNERIIAWLEQWIPGAGAPGSQS</sequence>
<organism evidence="3 4">
    <name type="scientific">Sinosporangium album</name>
    <dbReference type="NCBI Taxonomy" id="504805"/>
    <lineage>
        <taxon>Bacteria</taxon>
        <taxon>Bacillati</taxon>
        <taxon>Actinomycetota</taxon>
        <taxon>Actinomycetes</taxon>
        <taxon>Streptosporangiales</taxon>
        <taxon>Streptosporangiaceae</taxon>
        <taxon>Sinosporangium</taxon>
    </lineage>
</organism>
<evidence type="ECO:0000256" key="1">
    <source>
        <dbReference type="ARBA" id="ARBA00022801"/>
    </source>
</evidence>
<dbReference type="Gene3D" id="3.40.50.1820">
    <property type="entry name" value="alpha/beta hydrolase"/>
    <property type="match status" value="1"/>
</dbReference>
<dbReference type="Proteomes" id="UP000198923">
    <property type="component" value="Unassembled WGS sequence"/>
</dbReference>
<dbReference type="InterPro" id="IPR029058">
    <property type="entry name" value="AB_hydrolase_fold"/>
</dbReference>
<dbReference type="AlphaFoldDB" id="A0A1G7X600"/>
<dbReference type="EMBL" id="FNCN01000008">
    <property type="protein sequence ID" value="SDG79567.1"/>
    <property type="molecule type" value="Genomic_DNA"/>
</dbReference>
<dbReference type="PANTHER" id="PTHR42776">
    <property type="entry name" value="SERINE PEPTIDASE S9 FAMILY MEMBER"/>
    <property type="match status" value="1"/>
</dbReference>
<dbReference type="PANTHER" id="PTHR42776:SF27">
    <property type="entry name" value="DIPEPTIDYL PEPTIDASE FAMILY MEMBER 6"/>
    <property type="match status" value="1"/>
</dbReference>
<keyword evidence="1" id="KW-0378">Hydrolase</keyword>